<dbReference type="InterPro" id="IPR051847">
    <property type="entry name" value="RNA_proc/Spliceosome_comp"/>
</dbReference>
<dbReference type="AlphaFoldDB" id="A0A2T0A6S5"/>
<dbReference type="InterPro" id="IPR000504">
    <property type="entry name" value="RRM_dom"/>
</dbReference>
<reference evidence="8 9" key="1">
    <citation type="journal article" date="2018" name="Elife">
        <title>Functional genomics of lipid metabolism in the oleaginous yeast Rhodosporidium toruloides.</title>
        <authorList>
            <person name="Coradetti S.T."/>
            <person name="Pinel D."/>
            <person name="Geiselman G."/>
            <person name="Ito M."/>
            <person name="Mondo S."/>
            <person name="Reilly M.C."/>
            <person name="Cheng Y.F."/>
            <person name="Bauer S."/>
            <person name="Grigoriev I."/>
            <person name="Gladden J.M."/>
            <person name="Simmons B.A."/>
            <person name="Brem R."/>
            <person name="Arkin A.P."/>
            <person name="Skerker J.M."/>
        </authorList>
    </citation>
    <scope>NUCLEOTIDE SEQUENCE [LARGE SCALE GENOMIC DNA]</scope>
    <source>
        <strain evidence="8 9">NBRC 0880</strain>
    </source>
</reference>
<proteinExistence type="predicted"/>
<evidence type="ECO:0000256" key="1">
    <source>
        <dbReference type="ARBA" id="ARBA00004123"/>
    </source>
</evidence>
<gene>
    <name evidence="8" type="ORF">AAT19DRAFT_15280</name>
</gene>
<keyword evidence="5" id="KW-0539">Nucleus</keyword>
<dbReference type="Proteomes" id="UP000239560">
    <property type="component" value="Unassembled WGS sequence"/>
</dbReference>
<dbReference type="PANTHER" id="PTHR45880">
    <property type="entry name" value="RNA-BINDING MOTIF PROTEIN, X-LINKED 2"/>
    <property type="match status" value="1"/>
</dbReference>
<dbReference type="FunFam" id="3.30.70.330:FF:000286">
    <property type="entry name" value="Putative pre-mRNA branch site protein p14"/>
    <property type="match status" value="1"/>
</dbReference>
<evidence type="ECO:0000256" key="6">
    <source>
        <dbReference type="PROSITE-ProRule" id="PRU00176"/>
    </source>
</evidence>
<dbReference type="GO" id="GO:0071011">
    <property type="term" value="C:precatalytic spliceosome"/>
    <property type="evidence" value="ECO:0007669"/>
    <property type="project" value="TreeGrafter"/>
</dbReference>
<evidence type="ECO:0000256" key="2">
    <source>
        <dbReference type="ARBA" id="ARBA00022664"/>
    </source>
</evidence>
<dbReference type="Gene3D" id="3.30.70.330">
    <property type="match status" value="1"/>
</dbReference>
<evidence type="ECO:0000256" key="4">
    <source>
        <dbReference type="ARBA" id="ARBA00023187"/>
    </source>
</evidence>
<dbReference type="Pfam" id="PF00076">
    <property type="entry name" value="RRM_1"/>
    <property type="match status" value="1"/>
</dbReference>
<dbReference type="SUPFAM" id="SSF54928">
    <property type="entry name" value="RNA-binding domain, RBD"/>
    <property type="match status" value="1"/>
</dbReference>
<evidence type="ECO:0000256" key="3">
    <source>
        <dbReference type="ARBA" id="ARBA00022884"/>
    </source>
</evidence>
<dbReference type="InterPro" id="IPR034150">
    <property type="entry name" value="SF3B6_RRM"/>
</dbReference>
<dbReference type="OrthoDB" id="275748at2759"/>
<evidence type="ECO:0000313" key="9">
    <source>
        <dbReference type="Proteomes" id="UP000239560"/>
    </source>
</evidence>
<accession>A0A2T0A6S5</accession>
<comment type="caution">
    <text evidence="8">The sequence shown here is derived from an EMBL/GenBank/DDBJ whole genome shotgun (WGS) entry which is preliminary data.</text>
</comment>
<sequence>MSQTVRMSPDVNRILFVKNMNYKTTGEHIYDLFGKYGSIRQVRLGTEGKAKGTAYVVYEDVMDAKTAFDHLNGFHLMDRYLVVLYHQPAKQAKADLARREKELEELKKKHNIPDKE</sequence>
<comment type="subcellular location">
    <subcellularLocation>
        <location evidence="1">Nucleus</location>
    </subcellularLocation>
</comment>
<feature type="domain" description="RRM" evidence="7">
    <location>
        <begin position="13"/>
        <end position="88"/>
    </location>
</feature>
<dbReference type="InterPro" id="IPR035979">
    <property type="entry name" value="RBD_domain_sf"/>
</dbReference>
<dbReference type="GO" id="GO:0000398">
    <property type="term" value="P:mRNA splicing, via spliceosome"/>
    <property type="evidence" value="ECO:0007669"/>
    <property type="project" value="TreeGrafter"/>
</dbReference>
<name>A0A2T0A6S5_RHOTO</name>
<dbReference type="InterPro" id="IPR012677">
    <property type="entry name" value="Nucleotide-bd_a/b_plait_sf"/>
</dbReference>
<keyword evidence="4" id="KW-0508">mRNA splicing</keyword>
<dbReference type="CDD" id="cd12241">
    <property type="entry name" value="RRM_SF3B14"/>
    <property type="match status" value="1"/>
</dbReference>
<dbReference type="PROSITE" id="PS50102">
    <property type="entry name" value="RRM"/>
    <property type="match status" value="1"/>
</dbReference>
<dbReference type="EMBL" id="LCTV02000007">
    <property type="protein sequence ID" value="PRQ73713.1"/>
    <property type="molecule type" value="Genomic_DNA"/>
</dbReference>
<dbReference type="GO" id="GO:0071013">
    <property type="term" value="C:catalytic step 2 spliceosome"/>
    <property type="evidence" value="ECO:0007669"/>
    <property type="project" value="TreeGrafter"/>
</dbReference>
<dbReference type="SMART" id="SM00360">
    <property type="entry name" value="RRM"/>
    <property type="match status" value="1"/>
</dbReference>
<dbReference type="GO" id="GO:0003723">
    <property type="term" value="F:RNA binding"/>
    <property type="evidence" value="ECO:0007669"/>
    <property type="project" value="UniProtKB-UniRule"/>
</dbReference>
<keyword evidence="2" id="KW-0507">mRNA processing</keyword>
<evidence type="ECO:0000313" key="8">
    <source>
        <dbReference type="EMBL" id="PRQ73713.1"/>
    </source>
</evidence>
<dbReference type="PANTHER" id="PTHR45880:SF1">
    <property type="entry name" value="RNA-BINDING MOTIF PROTEIN, X-LINKED 2"/>
    <property type="match status" value="1"/>
</dbReference>
<keyword evidence="3 6" id="KW-0694">RNA-binding</keyword>
<organism evidence="8 9">
    <name type="scientific">Rhodotorula toruloides</name>
    <name type="common">Yeast</name>
    <name type="synonym">Rhodosporidium toruloides</name>
    <dbReference type="NCBI Taxonomy" id="5286"/>
    <lineage>
        <taxon>Eukaryota</taxon>
        <taxon>Fungi</taxon>
        <taxon>Dikarya</taxon>
        <taxon>Basidiomycota</taxon>
        <taxon>Pucciniomycotina</taxon>
        <taxon>Microbotryomycetes</taxon>
        <taxon>Sporidiobolales</taxon>
        <taxon>Sporidiobolaceae</taxon>
        <taxon>Rhodotorula</taxon>
    </lineage>
</organism>
<protein>
    <recommendedName>
        <fullName evidence="7">RRM domain-containing protein</fullName>
    </recommendedName>
</protein>
<evidence type="ECO:0000256" key="5">
    <source>
        <dbReference type="ARBA" id="ARBA00023242"/>
    </source>
</evidence>
<dbReference type="GO" id="GO:0005686">
    <property type="term" value="C:U2 snRNP"/>
    <property type="evidence" value="ECO:0007669"/>
    <property type="project" value="TreeGrafter"/>
</dbReference>
<evidence type="ECO:0000259" key="7">
    <source>
        <dbReference type="PROSITE" id="PS50102"/>
    </source>
</evidence>